<reference evidence="1" key="1">
    <citation type="submission" date="2014-11" db="EMBL/GenBank/DDBJ databases">
        <authorList>
            <person name="Amaro Gonzalez C."/>
        </authorList>
    </citation>
    <scope>NUCLEOTIDE SEQUENCE</scope>
</reference>
<proteinExistence type="predicted"/>
<protein>
    <submittedName>
        <fullName evidence="1">Uncharacterized protein</fullName>
    </submittedName>
</protein>
<organism evidence="1">
    <name type="scientific">Anguilla anguilla</name>
    <name type="common">European freshwater eel</name>
    <name type="synonym">Muraena anguilla</name>
    <dbReference type="NCBI Taxonomy" id="7936"/>
    <lineage>
        <taxon>Eukaryota</taxon>
        <taxon>Metazoa</taxon>
        <taxon>Chordata</taxon>
        <taxon>Craniata</taxon>
        <taxon>Vertebrata</taxon>
        <taxon>Euteleostomi</taxon>
        <taxon>Actinopterygii</taxon>
        <taxon>Neopterygii</taxon>
        <taxon>Teleostei</taxon>
        <taxon>Anguilliformes</taxon>
        <taxon>Anguillidae</taxon>
        <taxon>Anguilla</taxon>
    </lineage>
</organism>
<accession>A0A0E9QZ80</accession>
<evidence type="ECO:0000313" key="1">
    <source>
        <dbReference type="EMBL" id="JAH22174.1"/>
    </source>
</evidence>
<name>A0A0E9QZ80_ANGAN</name>
<sequence>MFLVTSHEIHKKTRNYSLRWFPSLSFLYKLITLG</sequence>
<reference evidence="1" key="2">
    <citation type="journal article" date="2015" name="Fish Shellfish Immunol.">
        <title>Early steps in the European eel (Anguilla anguilla)-Vibrio vulnificus interaction in the gills: Role of the RtxA13 toxin.</title>
        <authorList>
            <person name="Callol A."/>
            <person name="Pajuelo D."/>
            <person name="Ebbesson L."/>
            <person name="Teles M."/>
            <person name="MacKenzie S."/>
            <person name="Amaro C."/>
        </authorList>
    </citation>
    <scope>NUCLEOTIDE SEQUENCE</scope>
</reference>
<dbReference type="EMBL" id="GBXM01086403">
    <property type="protein sequence ID" value="JAH22174.1"/>
    <property type="molecule type" value="Transcribed_RNA"/>
</dbReference>
<dbReference type="AlphaFoldDB" id="A0A0E9QZ80"/>